<dbReference type="OrthoDB" id="5290334at2"/>
<evidence type="ECO:0000256" key="15">
    <source>
        <dbReference type="HAMAP-Rule" id="MF_00605"/>
    </source>
</evidence>
<evidence type="ECO:0000313" key="20">
    <source>
        <dbReference type="EMBL" id="SMF34122.1"/>
    </source>
</evidence>
<dbReference type="InterPro" id="IPR002649">
    <property type="entry name" value="tRNA_m1G_MeTrfase_TrmD"/>
</dbReference>
<dbReference type="InterPro" id="IPR029028">
    <property type="entry name" value="Alpha/beta_knot_MTases"/>
</dbReference>
<evidence type="ECO:0000256" key="11">
    <source>
        <dbReference type="ARBA" id="ARBA00022694"/>
    </source>
</evidence>
<evidence type="ECO:0000259" key="19">
    <source>
        <dbReference type="Pfam" id="PF01746"/>
    </source>
</evidence>
<dbReference type="InterPro" id="IPR016009">
    <property type="entry name" value="tRNA_MeTrfase_TRMD/TRM10"/>
</dbReference>
<evidence type="ECO:0000256" key="9">
    <source>
        <dbReference type="ARBA" id="ARBA00022679"/>
    </source>
</evidence>
<evidence type="ECO:0000256" key="17">
    <source>
        <dbReference type="RuleBase" id="RU003464"/>
    </source>
</evidence>
<dbReference type="SUPFAM" id="SSF75217">
    <property type="entry name" value="alpha/beta knot"/>
    <property type="match status" value="1"/>
</dbReference>
<keyword evidence="7 15" id="KW-0963">Cytoplasm</keyword>
<dbReference type="Gene3D" id="1.10.1270.20">
    <property type="entry name" value="tRNA(m1g37)methyltransferase, domain 2"/>
    <property type="match status" value="1"/>
</dbReference>
<comment type="similarity">
    <text evidence="3 15 17">Belongs to the RNA methyltransferase TrmD family.</text>
</comment>
<accession>A0A1Y6BZV6</accession>
<evidence type="ECO:0000256" key="16">
    <source>
        <dbReference type="PIRSR" id="PIRSR000386-1"/>
    </source>
</evidence>
<evidence type="ECO:0000256" key="4">
    <source>
        <dbReference type="ARBA" id="ARBA00011738"/>
    </source>
</evidence>
<evidence type="ECO:0000256" key="12">
    <source>
        <dbReference type="ARBA" id="ARBA00029736"/>
    </source>
</evidence>
<feature type="binding site" evidence="15 16">
    <location>
        <begin position="134"/>
        <end position="139"/>
    </location>
    <ligand>
        <name>S-adenosyl-L-methionine</name>
        <dbReference type="ChEBI" id="CHEBI:59789"/>
    </ligand>
</feature>
<sequence>MKRFSFITIHPQFIESYLSFGVFKSAQDRGLVSVDIINLRDFAVDRHGSVDDRAYGGGDGMIMRPEPLAQAVNHIRTPQSFVIFPSPHGQSWSHQNASQLTSSQDKQHLIFICGRFGGIDQRFIDRYVDLQVSMGDFVVSGGELPSLLMSDSILRLVPGVLGNQDSSELDSFSPGLSGLLEHPQYTRPLVFEGCEVPAVLRSGNHKAIEQWKHQQSKAVTEQYRPDLLSKSEPDPNA</sequence>
<comment type="function">
    <text evidence="1 15 17">Specifically methylates guanosine-37 in various tRNAs.</text>
</comment>
<dbReference type="InterPro" id="IPR029026">
    <property type="entry name" value="tRNA_m1G_MTases_N"/>
</dbReference>
<dbReference type="Gene3D" id="3.40.1280.10">
    <property type="match status" value="1"/>
</dbReference>
<evidence type="ECO:0000256" key="1">
    <source>
        <dbReference type="ARBA" id="ARBA00002634"/>
    </source>
</evidence>
<evidence type="ECO:0000256" key="2">
    <source>
        <dbReference type="ARBA" id="ARBA00004496"/>
    </source>
</evidence>
<dbReference type="STRING" id="1513793.SAMN06296036_110130"/>
<gene>
    <name evidence="15" type="primary">trmD</name>
    <name evidence="20" type="ORF">SAMN06296036_110130</name>
</gene>
<dbReference type="NCBIfam" id="NF000648">
    <property type="entry name" value="PRK00026.1"/>
    <property type="match status" value="1"/>
</dbReference>
<keyword evidence="21" id="KW-1185">Reference proteome</keyword>
<comment type="catalytic activity">
    <reaction evidence="14 15 17">
        <text>guanosine(37) in tRNA + S-adenosyl-L-methionine = N(1)-methylguanosine(37) in tRNA + S-adenosyl-L-homocysteine + H(+)</text>
        <dbReference type="Rhea" id="RHEA:36899"/>
        <dbReference type="Rhea" id="RHEA-COMP:10145"/>
        <dbReference type="Rhea" id="RHEA-COMP:10147"/>
        <dbReference type="ChEBI" id="CHEBI:15378"/>
        <dbReference type="ChEBI" id="CHEBI:57856"/>
        <dbReference type="ChEBI" id="CHEBI:59789"/>
        <dbReference type="ChEBI" id="CHEBI:73542"/>
        <dbReference type="ChEBI" id="CHEBI:74269"/>
        <dbReference type="EC" id="2.1.1.228"/>
    </reaction>
</comment>
<feature type="binding site" evidence="15 16">
    <location>
        <position position="114"/>
    </location>
    <ligand>
        <name>S-adenosyl-L-methionine</name>
        <dbReference type="ChEBI" id="CHEBI:59789"/>
    </ligand>
</feature>
<evidence type="ECO:0000256" key="8">
    <source>
        <dbReference type="ARBA" id="ARBA00022603"/>
    </source>
</evidence>
<dbReference type="InterPro" id="IPR023148">
    <property type="entry name" value="tRNA_m1G_MeTrfase_C_sf"/>
</dbReference>
<feature type="region of interest" description="Disordered" evidence="18">
    <location>
        <begin position="214"/>
        <end position="237"/>
    </location>
</feature>
<keyword evidence="8 15" id="KW-0489">Methyltransferase</keyword>
<protein>
    <recommendedName>
        <fullName evidence="6 15">tRNA (guanine-N(1)-)-methyltransferase</fullName>
        <ecNumber evidence="5 15">2.1.1.228</ecNumber>
    </recommendedName>
    <alternativeName>
        <fullName evidence="12 15">M1G-methyltransferase</fullName>
    </alternativeName>
    <alternativeName>
        <fullName evidence="13 15">tRNA [GM37] methyltransferase</fullName>
    </alternativeName>
</protein>
<organism evidence="20 21">
    <name type="scientific">Pseudobacteriovorax antillogorgiicola</name>
    <dbReference type="NCBI Taxonomy" id="1513793"/>
    <lineage>
        <taxon>Bacteria</taxon>
        <taxon>Pseudomonadati</taxon>
        <taxon>Bdellovibrionota</taxon>
        <taxon>Oligoflexia</taxon>
        <taxon>Oligoflexales</taxon>
        <taxon>Pseudobacteriovoracaceae</taxon>
        <taxon>Pseudobacteriovorax</taxon>
    </lineage>
</organism>
<dbReference type="Proteomes" id="UP000192907">
    <property type="component" value="Unassembled WGS sequence"/>
</dbReference>
<dbReference type="GO" id="GO:0002939">
    <property type="term" value="P:tRNA N1-guanine methylation"/>
    <property type="evidence" value="ECO:0007669"/>
    <property type="project" value="TreeGrafter"/>
</dbReference>
<dbReference type="EMBL" id="FWZT01000010">
    <property type="protein sequence ID" value="SMF34122.1"/>
    <property type="molecule type" value="Genomic_DNA"/>
</dbReference>
<dbReference type="PANTHER" id="PTHR46417">
    <property type="entry name" value="TRNA (GUANINE-N(1)-)-METHYLTRANSFERASE"/>
    <property type="match status" value="1"/>
</dbReference>
<keyword evidence="10 15" id="KW-0949">S-adenosyl-L-methionine</keyword>
<evidence type="ECO:0000256" key="3">
    <source>
        <dbReference type="ARBA" id="ARBA00007630"/>
    </source>
</evidence>
<evidence type="ECO:0000256" key="14">
    <source>
        <dbReference type="ARBA" id="ARBA00047783"/>
    </source>
</evidence>
<evidence type="ECO:0000256" key="6">
    <source>
        <dbReference type="ARBA" id="ARBA00014679"/>
    </source>
</evidence>
<dbReference type="GO" id="GO:0005829">
    <property type="term" value="C:cytosol"/>
    <property type="evidence" value="ECO:0007669"/>
    <property type="project" value="TreeGrafter"/>
</dbReference>
<dbReference type="AlphaFoldDB" id="A0A1Y6BZV6"/>
<dbReference type="PANTHER" id="PTHR46417:SF1">
    <property type="entry name" value="TRNA (GUANINE-N(1)-)-METHYLTRANSFERASE"/>
    <property type="match status" value="1"/>
</dbReference>
<evidence type="ECO:0000256" key="18">
    <source>
        <dbReference type="SAM" id="MobiDB-lite"/>
    </source>
</evidence>
<dbReference type="GO" id="GO:0052906">
    <property type="term" value="F:tRNA (guanine(37)-N1)-methyltransferase activity"/>
    <property type="evidence" value="ECO:0007669"/>
    <property type="project" value="UniProtKB-UniRule"/>
</dbReference>
<evidence type="ECO:0000256" key="13">
    <source>
        <dbReference type="ARBA" id="ARBA00033392"/>
    </source>
</evidence>
<dbReference type="PIRSF" id="PIRSF000386">
    <property type="entry name" value="tRNA_mtase"/>
    <property type="match status" value="1"/>
</dbReference>
<feature type="compositionally biased region" description="Basic and acidic residues" evidence="18">
    <location>
        <begin position="223"/>
        <end position="237"/>
    </location>
</feature>
<dbReference type="HAMAP" id="MF_00605">
    <property type="entry name" value="TrmD"/>
    <property type="match status" value="1"/>
</dbReference>
<name>A0A1Y6BZV6_9BACT</name>
<dbReference type="EC" id="2.1.1.228" evidence="5 15"/>
<evidence type="ECO:0000256" key="5">
    <source>
        <dbReference type="ARBA" id="ARBA00012807"/>
    </source>
</evidence>
<comment type="subcellular location">
    <subcellularLocation>
        <location evidence="2 15 17">Cytoplasm</location>
    </subcellularLocation>
</comment>
<evidence type="ECO:0000256" key="7">
    <source>
        <dbReference type="ARBA" id="ARBA00022490"/>
    </source>
</evidence>
<dbReference type="NCBIfam" id="TIGR00088">
    <property type="entry name" value="trmD"/>
    <property type="match status" value="1"/>
</dbReference>
<dbReference type="CDD" id="cd18080">
    <property type="entry name" value="TrmD-like"/>
    <property type="match status" value="1"/>
</dbReference>
<keyword evidence="11 15" id="KW-0819">tRNA processing</keyword>
<keyword evidence="9 15" id="KW-0808">Transferase</keyword>
<evidence type="ECO:0000256" key="10">
    <source>
        <dbReference type="ARBA" id="ARBA00022691"/>
    </source>
</evidence>
<proteinExistence type="inferred from homology"/>
<reference evidence="21" key="1">
    <citation type="submission" date="2017-04" db="EMBL/GenBank/DDBJ databases">
        <authorList>
            <person name="Varghese N."/>
            <person name="Submissions S."/>
        </authorList>
    </citation>
    <scope>NUCLEOTIDE SEQUENCE [LARGE SCALE GENOMIC DNA]</scope>
    <source>
        <strain evidence="21">RKEM611</strain>
    </source>
</reference>
<dbReference type="Pfam" id="PF01746">
    <property type="entry name" value="tRNA_m1G_MT"/>
    <property type="match status" value="1"/>
</dbReference>
<comment type="subunit">
    <text evidence="4 15 17">Homodimer.</text>
</comment>
<evidence type="ECO:0000313" key="21">
    <source>
        <dbReference type="Proteomes" id="UP000192907"/>
    </source>
</evidence>
<feature type="domain" description="tRNA methyltransferase TRMD/TRM10-type" evidence="19">
    <location>
        <begin position="3"/>
        <end position="229"/>
    </location>
</feature>
<dbReference type="RefSeq" id="WP_132320888.1">
    <property type="nucleotide sequence ID" value="NZ_FWZT01000010.1"/>
</dbReference>